<dbReference type="EMBL" id="JABBWK010000033">
    <property type="protein sequence ID" value="KAG1899332.1"/>
    <property type="molecule type" value="Genomic_DNA"/>
</dbReference>
<comment type="caution">
    <text evidence="1">The sequence shown here is derived from an EMBL/GenBank/DDBJ whole genome shotgun (WGS) entry which is preliminary data.</text>
</comment>
<reference evidence="1" key="1">
    <citation type="journal article" date="2020" name="New Phytol.">
        <title>Comparative genomics reveals dynamic genome evolution in host specialist ectomycorrhizal fungi.</title>
        <authorList>
            <person name="Lofgren L.A."/>
            <person name="Nguyen N.H."/>
            <person name="Vilgalys R."/>
            <person name="Ruytinx J."/>
            <person name="Liao H.L."/>
            <person name="Branco S."/>
            <person name="Kuo A."/>
            <person name="LaButti K."/>
            <person name="Lipzen A."/>
            <person name="Andreopoulos W."/>
            <person name="Pangilinan J."/>
            <person name="Riley R."/>
            <person name="Hundley H."/>
            <person name="Na H."/>
            <person name="Barry K."/>
            <person name="Grigoriev I.V."/>
            <person name="Stajich J.E."/>
            <person name="Kennedy P.G."/>
        </authorList>
    </citation>
    <scope>NUCLEOTIDE SEQUENCE</scope>
    <source>
        <strain evidence="1">FC203</strain>
    </source>
</reference>
<dbReference type="GeneID" id="64671376"/>
<proteinExistence type="predicted"/>
<dbReference type="Proteomes" id="UP001195769">
    <property type="component" value="Unassembled WGS sequence"/>
</dbReference>
<evidence type="ECO:0000313" key="2">
    <source>
        <dbReference type="Proteomes" id="UP001195769"/>
    </source>
</evidence>
<gene>
    <name evidence="1" type="ORF">F5891DRAFT_981110</name>
</gene>
<name>A0AAD4E4B1_9AGAM</name>
<accession>A0AAD4E4B1</accession>
<keyword evidence="2" id="KW-1185">Reference proteome</keyword>
<dbReference type="RefSeq" id="XP_041224908.1">
    <property type="nucleotide sequence ID" value="XM_041377078.1"/>
</dbReference>
<sequence length="195" mass="22746">MIPLPELDRPFELRSHNIFGAGMTSIKGHEPVYIHIGPLGHYNINLTDADGSMHIKSKRAIYSLRVPSKQYRMHFQKIFLLHHTIQLIMASAIKQPEREYKDFLKEFLKMKIIGDTSDEGNIWDCMSFIYFLVLLQPFTKFIFPLVHPSPSDDSENHKAIWSLTCVPKDQNQKRVGVVSISQFYLKRQKFNQNIQ</sequence>
<organism evidence="1 2">
    <name type="scientific">Suillus fuscotomentosus</name>
    <dbReference type="NCBI Taxonomy" id="1912939"/>
    <lineage>
        <taxon>Eukaryota</taxon>
        <taxon>Fungi</taxon>
        <taxon>Dikarya</taxon>
        <taxon>Basidiomycota</taxon>
        <taxon>Agaricomycotina</taxon>
        <taxon>Agaricomycetes</taxon>
        <taxon>Agaricomycetidae</taxon>
        <taxon>Boletales</taxon>
        <taxon>Suillineae</taxon>
        <taxon>Suillaceae</taxon>
        <taxon>Suillus</taxon>
    </lineage>
</organism>
<protein>
    <submittedName>
        <fullName evidence="1">Uncharacterized protein</fullName>
    </submittedName>
</protein>
<dbReference type="AlphaFoldDB" id="A0AAD4E4B1"/>
<evidence type="ECO:0000313" key="1">
    <source>
        <dbReference type="EMBL" id="KAG1899332.1"/>
    </source>
</evidence>